<keyword evidence="7" id="KW-0863">Zinc-finger</keyword>
<dbReference type="GO" id="GO:0006513">
    <property type="term" value="P:protein monoubiquitination"/>
    <property type="evidence" value="ECO:0007669"/>
    <property type="project" value="TreeGrafter"/>
</dbReference>
<reference evidence="14 15" key="1">
    <citation type="submission" date="2017-07" db="EMBL/GenBank/DDBJ databases">
        <authorList>
            <person name="Talla V."/>
            <person name="Backstrom N."/>
        </authorList>
    </citation>
    <scope>NUCLEOTIDE SEQUENCE [LARGE SCALE GENOMIC DNA]</scope>
</reference>
<evidence type="ECO:0000256" key="4">
    <source>
        <dbReference type="ARBA" id="ARBA00022448"/>
    </source>
</evidence>
<evidence type="ECO:0000256" key="7">
    <source>
        <dbReference type="ARBA" id="ARBA00022771"/>
    </source>
</evidence>
<dbReference type="GO" id="GO:1990429">
    <property type="term" value="C:peroxisomal importomer complex"/>
    <property type="evidence" value="ECO:0007669"/>
    <property type="project" value="TreeGrafter"/>
</dbReference>
<evidence type="ECO:0000256" key="11">
    <source>
        <dbReference type="ARBA" id="ARBA00023136"/>
    </source>
</evidence>
<dbReference type="PANTHER" id="PTHR12888">
    <property type="entry name" value="PEROXISOME ASSEMBLY PROTEIN 12 PEROXIN-12"/>
    <property type="match status" value="1"/>
</dbReference>
<dbReference type="Proteomes" id="UP000324832">
    <property type="component" value="Unassembled WGS sequence"/>
</dbReference>
<organism evidence="14 15">
    <name type="scientific">Leptidea sinapis</name>
    <dbReference type="NCBI Taxonomy" id="189913"/>
    <lineage>
        <taxon>Eukaryota</taxon>
        <taxon>Metazoa</taxon>
        <taxon>Ecdysozoa</taxon>
        <taxon>Arthropoda</taxon>
        <taxon>Hexapoda</taxon>
        <taxon>Insecta</taxon>
        <taxon>Pterygota</taxon>
        <taxon>Neoptera</taxon>
        <taxon>Endopterygota</taxon>
        <taxon>Lepidoptera</taxon>
        <taxon>Glossata</taxon>
        <taxon>Ditrysia</taxon>
        <taxon>Papilionoidea</taxon>
        <taxon>Pieridae</taxon>
        <taxon>Dismorphiinae</taxon>
        <taxon>Leptidea</taxon>
    </lineage>
</organism>
<dbReference type="PANTHER" id="PTHR12888:SF0">
    <property type="entry name" value="PEROXISOME ASSEMBLY PROTEIN 12"/>
    <property type="match status" value="1"/>
</dbReference>
<dbReference type="GO" id="GO:0008270">
    <property type="term" value="F:zinc ion binding"/>
    <property type="evidence" value="ECO:0007669"/>
    <property type="project" value="UniProtKB-KW"/>
</dbReference>
<protein>
    <recommendedName>
        <fullName evidence="13">Pex N-terminal domain-containing protein</fullName>
    </recommendedName>
</protein>
<dbReference type="EMBL" id="FZQP02000282">
    <property type="protein sequence ID" value="VVC88291.1"/>
    <property type="molecule type" value="Genomic_DNA"/>
</dbReference>
<evidence type="ECO:0000256" key="8">
    <source>
        <dbReference type="ARBA" id="ARBA00022833"/>
    </source>
</evidence>
<evidence type="ECO:0000256" key="6">
    <source>
        <dbReference type="ARBA" id="ARBA00022723"/>
    </source>
</evidence>
<evidence type="ECO:0000256" key="3">
    <source>
        <dbReference type="ARBA" id="ARBA00008704"/>
    </source>
</evidence>
<gene>
    <name evidence="14" type="ORF">LSINAPIS_LOCUS1706</name>
</gene>
<evidence type="ECO:0000259" key="13">
    <source>
        <dbReference type="Pfam" id="PF04757"/>
    </source>
</evidence>
<evidence type="ECO:0000256" key="5">
    <source>
        <dbReference type="ARBA" id="ARBA00022692"/>
    </source>
</evidence>
<dbReference type="InterPro" id="IPR017375">
    <property type="entry name" value="PEX12"/>
</dbReference>
<keyword evidence="12" id="KW-0576">Peroxisome</keyword>
<evidence type="ECO:0000256" key="9">
    <source>
        <dbReference type="ARBA" id="ARBA00022927"/>
    </source>
</evidence>
<keyword evidence="4" id="KW-0813">Transport</keyword>
<evidence type="ECO:0000256" key="2">
    <source>
        <dbReference type="ARBA" id="ARBA00004906"/>
    </source>
</evidence>
<feature type="domain" description="Pex N-terminal" evidence="13">
    <location>
        <begin position="25"/>
        <end position="166"/>
    </location>
</feature>
<keyword evidence="5" id="KW-0812">Transmembrane</keyword>
<comment type="pathway">
    <text evidence="2">Protein modification; protein ubiquitination.</text>
</comment>
<name>A0A5E4PTL4_9NEOP</name>
<keyword evidence="10" id="KW-1133">Transmembrane helix</keyword>
<dbReference type="InterPro" id="IPR006845">
    <property type="entry name" value="Pex_N"/>
</dbReference>
<comment type="similarity">
    <text evidence="3">Belongs to the pex2/pex10/pex12 family.</text>
</comment>
<dbReference type="GO" id="GO:0016558">
    <property type="term" value="P:protein import into peroxisome matrix"/>
    <property type="evidence" value="ECO:0007669"/>
    <property type="project" value="InterPro"/>
</dbReference>
<accession>A0A5E4PTL4</accession>
<sequence>MAVYAAHLTRTLQGTPSVFQVTAQEALGSTVKPALRKLIEFISVTSPDKCGWCGKYYDELYLLLDCFLQYHCLKHYAASFSECFYGLMRAPITPSTEFNSGARLSDRLEKCSILFLVLIPYLRDKIETLSKSDQARRAAIHAYSTAHLVVECCKLVVFARYLIGRSQAPNLPLLFEAMVTFPMLWSVVWDSMQWGAFLVQLLRWWDTRPATATPQETRQPLASRTSVQFVFRAGRYVFCYTCVSRHVRSRGECPRTRLPASESSLVRLYVDV</sequence>
<evidence type="ECO:0000256" key="10">
    <source>
        <dbReference type="ARBA" id="ARBA00022989"/>
    </source>
</evidence>
<evidence type="ECO:0000256" key="1">
    <source>
        <dbReference type="ARBA" id="ARBA00004585"/>
    </source>
</evidence>
<keyword evidence="11" id="KW-0472">Membrane</keyword>
<dbReference type="SUPFAM" id="SSF57850">
    <property type="entry name" value="RING/U-box"/>
    <property type="match status" value="1"/>
</dbReference>
<dbReference type="AlphaFoldDB" id="A0A5E4PTL4"/>
<dbReference type="Pfam" id="PF04757">
    <property type="entry name" value="Pex2_Pex12"/>
    <property type="match status" value="1"/>
</dbReference>
<comment type="subcellular location">
    <subcellularLocation>
        <location evidence="1">Peroxisome membrane</location>
        <topology evidence="1">Multi-pass membrane protein</topology>
    </subcellularLocation>
</comment>
<keyword evidence="6" id="KW-0479">Metal-binding</keyword>
<evidence type="ECO:0000313" key="15">
    <source>
        <dbReference type="Proteomes" id="UP000324832"/>
    </source>
</evidence>
<proteinExistence type="inferred from homology"/>
<keyword evidence="8" id="KW-0862">Zinc</keyword>
<evidence type="ECO:0000313" key="14">
    <source>
        <dbReference type="EMBL" id="VVC88291.1"/>
    </source>
</evidence>
<evidence type="ECO:0000256" key="12">
    <source>
        <dbReference type="ARBA" id="ARBA00023140"/>
    </source>
</evidence>
<keyword evidence="15" id="KW-1185">Reference proteome</keyword>
<dbReference type="GO" id="GO:0004842">
    <property type="term" value="F:ubiquitin-protein transferase activity"/>
    <property type="evidence" value="ECO:0007669"/>
    <property type="project" value="TreeGrafter"/>
</dbReference>
<keyword evidence="9" id="KW-0653">Protein transport</keyword>
<dbReference type="GO" id="GO:0005778">
    <property type="term" value="C:peroxisomal membrane"/>
    <property type="evidence" value="ECO:0007669"/>
    <property type="project" value="UniProtKB-SubCell"/>
</dbReference>